<keyword evidence="3" id="KW-1185">Reference proteome</keyword>
<feature type="signal peptide" evidence="1">
    <location>
        <begin position="1"/>
        <end position="24"/>
    </location>
</feature>
<protein>
    <recommendedName>
        <fullName evidence="4">Acetoacetate decarboxylase</fullName>
    </recommendedName>
</protein>
<evidence type="ECO:0000256" key="1">
    <source>
        <dbReference type="SAM" id="SignalP"/>
    </source>
</evidence>
<gene>
    <name evidence="2" type="ORF">K0B96_05745</name>
</gene>
<evidence type="ECO:0000313" key="2">
    <source>
        <dbReference type="EMBL" id="QYM80119.1"/>
    </source>
</evidence>
<dbReference type="AlphaFoldDB" id="A0A8F9TYD1"/>
<reference evidence="2" key="1">
    <citation type="submission" date="2021-08" db="EMBL/GenBank/DDBJ databases">
        <title>Genome of a novel bacterium of the phylum Verrucomicrobia, Oleiharenicola sp. KSB-15.</title>
        <authorList>
            <person name="Chung J.-H."/>
            <person name="Ahn J.-H."/>
            <person name="Yoon Y."/>
            <person name="Kim D.-Y."/>
            <person name="An S.-H."/>
            <person name="Park I."/>
            <person name="Yeon J."/>
        </authorList>
    </citation>
    <scope>NUCLEOTIDE SEQUENCE</scope>
    <source>
        <strain evidence="2">KSB-15</strain>
    </source>
</reference>
<evidence type="ECO:0000313" key="3">
    <source>
        <dbReference type="Proteomes" id="UP000825051"/>
    </source>
</evidence>
<evidence type="ECO:0008006" key="4">
    <source>
        <dbReference type="Google" id="ProtNLM"/>
    </source>
</evidence>
<keyword evidence="1" id="KW-0732">Signal</keyword>
<organism evidence="2 3">
    <name type="scientific">Horticoccus luteus</name>
    <dbReference type="NCBI Taxonomy" id="2862869"/>
    <lineage>
        <taxon>Bacteria</taxon>
        <taxon>Pseudomonadati</taxon>
        <taxon>Verrucomicrobiota</taxon>
        <taxon>Opitutia</taxon>
        <taxon>Opitutales</taxon>
        <taxon>Opitutaceae</taxon>
        <taxon>Horticoccus</taxon>
    </lineage>
</organism>
<sequence length="231" mass="25453">MAFFLRHLALRGSLFLAVAVAAIAQPARPRELEVHFTVFAPTFVSDLAYRIKTERAVKLVPLTFFPTARSPVYAYRGPAPLEIVDEKSGEVVALADVPPNISEPLIILFPLTPAPTKGTRFRVYVHDDAKSKHGPGGLGVLNFSNLSLDGTVDRQAVQFGNGFYGPYNVGAVAKVMLRTRFRGRSLQTYADSIHLGRDGRALLLLLPPFYRGSLEVQTRILLDEVTHPDSR</sequence>
<dbReference type="KEGG" id="ole:K0B96_05745"/>
<dbReference type="RefSeq" id="WP_220164848.1">
    <property type="nucleotide sequence ID" value="NZ_CP080507.1"/>
</dbReference>
<feature type="chain" id="PRO_5034491664" description="Acetoacetate decarboxylase" evidence="1">
    <location>
        <begin position="25"/>
        <end position="231"/>
    </location>
</feature>
<dbReference type="EMBL" id="CP080507">
    <property type="protein sequence ID" value="QYM80119.1"/>
    <property type="molecule type" value="Genomic_DNA"/>
</dbReference>
<accession>A0A8F9TYD1</accession>
<dbReference type="Proteomes" id="UP000825051">
    <property type="component" value="Chromosome"/>
</dbReference>
<name>A0A8F9TYD1_9BACT</name>
<proteinExistence type="predicted"/>